<accession>A0A1W1Z3F3</accession>
<dbReference type="Proteomes" id="UP000192360">
    <property type="component" value="Unassembled WGS sequence"/>
</dbReference>
<name>A0A1W1Z3F3_9FLAO</name>
<gene>
    <name evidence="1" type="ORF">SAMN05660703_1095</name>
</gene>
<keyword evidence="2" id="KW-1185">Reference proteome</keyword>
<evidence type="ECO:0000313" key="2">
    <source>
        <dbReference type="Proteomes" id="UP000192360"/>
    </source>
</evidence>
<dbReference type="STRING" id="504486.SAMN05660703_1095"/>
<evidence type="ECO:0008006" key="3">
    <source>
        <dbReference type="Google" id="ProtNLM"/>
    </source>
</evidence>
<protein>
    <recommendedName>
        <fullName evidence="3">Adhesin domain-containing protein</fullName>
    </recommendedName>
</protein>
<evidence type="ECO:0000313" key="1">
    <source>
        <dbReference type="EMBL" id="SMC42913.1"/>
    </source>
</evidence>
<proteinExistence type="predicted"/>
<dbReference type="AlphaFoldDB" id="A0A1W1Z3F3"/>
<organism evidence="1 2">
    <name type="scientific">Cellulophaga tyrosinoxydans</name>
    <dbReference type="NCBI Taxonomy" id="504486"/>
    <lineage>
        <taxon>Bacteria</taxon>
        <taxon>Pseudomonadati</taxon>
        <taxon>Bacteroidota</taxon>
        <taxon>Flavobacteriia</taxon>
        <taxon>Flavobacteriales</taxon>
        <taxon>Flavobacteriaceae</taxon>
        <taxon>Cellulophaga</taxon>
    </lineage>
</organism>
<dbReference type="EMBL" id="FWXO01000001">
    <property type="protein sequence ID" value="SMC42913.1"/>
    <property type="molecule type" value="Genomic_DNA"/>
</dbReference>
<reference evidence="1 2" key="1">
    <citation type="submission" date="2017-04" db="EMBL/GenBank/DDBJ databases">
        <authorList>
            <person name="Afonso C.L."/>
            <person name="Miller P.J."/>
            <person name="Scott M.A."/>
            <person name="Spackman E."/>
            <person name="Goraichik I."/>
            <person name="Dimitrov K.M."/>
            <person name="Suarez D.L."/>
            <person name="Swayne D.E."/>
        </authorList>
    </citation>
    <scope>NUCLEOTIDE SEQUENCE [LARGE SCALE GENOMIC DNA]</scope>
    <source>
        <strain evidence="1 2">DSM 21164</strain>
    </source>
</reference>
<sequence length="207" mass="22568">MIARSCCIIFFLSIQMAIGQKIVKKTILNNIDTAIDINTTNCYRVNINTSKTNEIFVEATMAGEYSNDLALNIFEEGSTLLIDTSFNANFELPNDKLGAHKVVAIALNIQIPENLNVNLHGTSSAINAFGNYDNLSVSSNDGKCVLKTSANKTTVKTQSGTIELFVKSAKIKATSNYGKVTSDKIPVGVFEYNLNTITGDIHIYKTN</sequence>